<organism evidence="1 2">
    <name type="scientific">Catharanthus roseus</name>
    <name type="common">Madagascar periwinkle</name>
    <name type="synonym">Vinca rosea</name>
    <dbReference type="NCBI Taxonomy" id="4058"/>
    <lineage>
        <taxon>Eukaryota</taxon>
        <taxon>Viridiplantae</taxon>
        <taxon>Streptophyta</taxon>
        <taxon>Embryophyta</taxon>
        <taxon>Tracheophyta</taxon>
        <taxon>Spermatophyta</taxon>
        <taxon>Magnoliopsida</taxon>
        <taxon>eudicotyledons</taxon>
        <taxon>Gunneridae</taxon>
        <taxon>Pentapetalae</taxon>
        <taxon>asterids</taxon>
        <taxon>lamiids</taxon>
        <taxon>Gentianales</taxon>
        <taxon>Apocynaceae</taxon>
        <taxon>Rauvolfioideae</taxon>
        <taxon>Vinceae</taxon>
        <taxon>Catharanthinae</taxon>
        <taxon>Catharanthus</taxon>
    </lineage>
</organism>
<protein>
    <submittedName>
        <fullName evidence="1">Uncharacterized protein</fullName>
    </submittedName>
</protein>
<accession>A0ACC0C055</accession>
<dbReference type="Proteomes" id="UP001060085">
    <property type="component" value="Linkage Group LG02"/>
</dbReference>
<dbReference type="EMBL" id="CM044702">
    <property type="protein sequence ID" value="KAI5678270.1"/>
    <property type="molecule type" value="Genomic_DNA"/>
</dbReference>
<gene>
    <name evidence="1" type="ORF">M9H77_09220</name>
</gene>
<comment type="caution">
    <text evidence="1">The sequence shown here is derived from an EMBL/GenBank/DDBJ whole genome shotgun (WGS) entry which is preliminary data.</text>
</comment>
<proteinExistence type="predicted"/>
<evidence type="ECO:0000313" key="2">
    <source>
        <dbReference type="Proteomes" id="UP001060085"/>
    </source>
</evidence>
<keyword evidence="2" id="KW-1185">Reference proteome</keyword>
<name>A0ACC0C055_CATRO</name>
<sequence>MDPFEDYLQGNVGFEDSEDPNKFEECLELEEYIDHGHLFTTDRIFNSKDELVDWVKQTAMKANIYLIVNRYQKSRTSERRLYVTLACEGGGTVAKKTKPIVNDEEEQTEQFRKSHVPLRNILRFFREQNVGCADRYIKKNMMKGRNTIEEESNVLSDIVVAHPTSIAMIRTWPYVLIMNTTYKTNKYNMPLMEAVGMTPTGKNFTVATSFMCNE</sequence>
<reference evidence="2" key="1">
    <citation type="journal article" date="2023" name="Nat. Plants">
        <title>Single-cell RNA sequencing provides a high-resolution roadmap for understanding the multicellular compartmentation of specialized metabolism.</title>
        <authorList>
            <person name="Sun S."/>
            <person name="Shen X."/>
            <person name="Li Y."/>
            <person name="Li Y."/>
            <person name="Wang S."/>
            <person name="Li R."/>
            <person name="Zhang H."/>
            <person name="Shen G."/>
            <person name="Guo B."/>
            <person name="Wei J."/>
            <person name="Xu J."/>
            <person name="St-Pierre B."/>
            <person name="Chen S."/>
            <person name="Sun C."/>
        </authorList>
    </citation>
    <scope>NUCLEOTIDE SEQUENCE [LARGE SCALE GENOMIC DNA]</scope>
</reference>
<evidence type="ECO:0000313" key="1">
    <source>
        <dbReference type="EMBL" id="KAI5678270.1"/>
    </source>
</evidence>